<dbReference type="PANTHER" id="PTHR10322:SF23">
    <property type="entry name" value="DNA POLYMERASE DELTA CATALYTIC SUBUNIT"/>
    <property type="match status" value="1"/>
</dbReference>
<evidence type="ECO:0000256" key="2">
    <source>
        <dbReference type="ARBA" id="ARBA00012417"/>
    </source>
</evidence>
<protein>
    <recommendedName>
        <fullName evidence="2">DNA-directed DNA polymerase</fullName>
        <ecNumber evidence="2">2.7.7.7</ecNumber>
    </recommendedName>
</protein>
<proteinExistence type="inferred from homology"/>
<keyword evidence="6" id="KW-0238">DNA-binding</keyword>
<evidence type="ECO:0000259" key="8">
    <source>
        <dbReference type="Pfam" id="PF00136"/>
    </source>
</evidence>
<evidence type="ECO:0000313" key="11">
    <source>
        <dbReference type="Proteomes" id="UP001576784"/>
    </source>
</evidence>
<evidence type="ECO:0000256" key="4">
    <source>
        <dbReference type="ARBA" id="ARBA00022695"/>
    </source>
</evidence>
<comment type="caution">
    <text evidence="10">The sequence shown here is derived from an EMBL/GenBank/DDBJ whole genome shotgun (WGS) entry which is preliminary data.</text>
</comment>
<feature type="domain" description="DNA-directed DNA polymerase family B multifunctional" evidence="8">
    <location>
        <begin position="342"/>
        <end position="422"/>
    </location>
</feature>
<evidence type="ECO:0000256" key="7">
    <source>
        <dbReference type="ARBA" id="ARBA00049244"/>
    </source>
</evidence>
<dbReference type="Gene3D" id="3.90.1600.10">
    <property type="entry name" value="Palm domain of DNA polymerase"/>
    <property type="match status" value="1"/>
</dbReference>
<dbReference type="InterPro" id="IPR006134">
    <property type="entry name" value="DNA-dir_DNA_pol_B_multi_dom"/>
</dbReference>
<dbReference type="InterPro" id="IPR043502">
    <property type="entry name" value="DNA/RNA_pol_sf"/>
</dbReference>
<dbReference type="InterPro" id="IPR006172">
    <property type="entry name" value="DNA-dir_DNA_pol_B"/>
</dbReference>
<dbReference type="PANTHER" id="PTHR10322">
    <property type="entry name" value="DNA POLYMERASE CATALYTIC SUBUNIT"/>
    <property type="match status" value="1"/>
</dbReference>
<dbReference type="Pfam" id="PF00136">
    <property type="entry name" value="DNA_pol_B"/>
    <property type="match status" value="1"/>
</dbReference>
<keyword evidence="3" id="KW-0808">Transferase</keyword>
<keyword evidence="10" id="KW-0540">Nuclease</keyword>
<accession>A0ABV4XTI9</accession>
<comment type="similarity">
    <text evidence="1">Belongs to the DNA polymerase type-B family.</text>
</comment>
<keyword evidence="10" id="KW-0269">Exonuclease</keyword>
<evidence type="ECO:0000313" key="10">
    <source>
        <dbReference type="EMBL" id="MFB2895013.1"/>
    </source>
</evidence>
<dbReference type="InterPro" id="IPR023211">
    <property type="entry name" value="DNA_pol_palm_dom_sf"/>
</dbReference>
<dbReference type="InterPro" id="IPR036397">
    <property type="entry name" value="RNaseH_sf"/>
</dbReference>
<dbReference type="SUPFAM" id="SSF56672">
    <property type="entry name" value="DNA/RNA polymerases"/>
    <property type="match status" value="1"/>
</dbReference>
<dbReference type="SMART" id="SM00486">
    <property type="entry name" value="POLBc"/>
    <property type="match status" value="1"/>
</dbReference>
<dbReference type="GO" id="GO:0004527">
    <property type="term" value="F:exonuclease activity"/>
    <property type="evidence" value="ECO:0007669"/>
    <property type="project" value="UniProtKB-KW"/>
</dbReference>
<evidence type="ECO:0000259" key="9">
    <source>
        <dbReference type="Pfam" id="PF03104"/>
    </source>
</evidence>
<evidence type="ECO:0000256" key="1">
    <source>
        <dbReference type="ARBA" id="ARBA00005755"/>
    </source>
</evidence>
<dbReference type="InterPro" id="IPR006133">
    <property type="entry name" value="DNA-dir_DNA_pol_B_exonuc"/>
</dbReference>
<dbReference type="Pfam" id="PF03104">
    <property type="entry name" value="DNA_pol_B_exo1"/>
    <property type="match status" value="1"/>
</dbReference>
<dbReference type="SUPFAM" id="SSF53098">
    <property type="entry name" value="Ribonuclease H-like"/>
    <property type="match status" value="1"/>
</dbReference>
<reference evidence="10 11" key="1">
    <citation type="submission" date="2024-09" db="EMBL/GenBank/DDBJ databases">
        <title>Floridaenema gen nov. (Aerosakkonemataceae, Aerosakkonematales ord. nov., Cyanobacteria) from benthic tropical and subtropical fresh waters, with the description of four new species.</title>
        <authorList>
            <person name="Moretto J.A."/>
            <person name="Berthold D.E."/>
            <person name="Lefler F.W."/>
            <person name="Huang I.-S."/>
            <person name="Laughinghouse H. IV."/>
        </authorList>
    </citation>
    <scope>NUCLEOTIDE SEQUENCE [LARGE SCALE GENOMIC DNA]</scope>
    <source>
        <strain evidence="10 11">BLCC-F50</strain>
    </source>
</reference>
<feature type="domain" description="DNA-directed DNA polymerase family B exonuclease" evidence="9">
    <location>
        <begin position="76"/>
        <end position="188"/>
    </location>
</feature>
<gene>
    <name evidence="10" type="ORF">ACE1CI_19065</name>
</gene>
<keyword evidence="5" id="KW-0239">DNA-directed DNA polymerase</keyword>
<dbReference type="Proteomes" id="UP001576784">
    <property type="component" value="Unassembled WGS sequence"/>
</dbReference>
<dbReference type="Gene3D" id="3.30.420.10">
    <property type="entry name" value="Ribonuclease H-like superfamily/Ribonuclease H"/>
    <property type="match status" value="1"/>
</dbReference>
<organism evidence="10 11">
    <name type="scientific">Floridaenema flaviceps BLCC-F50</name>
    <dbReference type="NCBI Taxonomy" id="3153642"/>
    <lineage>
        <taxon>Bacteria</taxon>
        <taxon>Bacillati</taxon>
        <taxon>Cyanobacteriota</taxon>
        <taxon>Cyanophyceae</taxon>
        <taxon>Oscillatoriophycideae</taxon>
        <taxon>Aerosakkonematales</taxon>
        <taxon>Aerosakkonemataceae</taxon>
        <taxon>Floridanema</taxon>
        <taxon>Floridanema flaviceps</taxon>
    </lineage>
</organism>
<sequence>MYEHRQFCQLIGKEMIVQEEELDIFYTDNTAKHEWFPTVQLKPYNQLRQVILDIETTGLDATKARIIAIGCLRESLDVQIFMHLDEARLLQEFLAYLEAINPEVLLTYNGMAFDLPFIITRLNLLNIKHHFHLSTSSRQIPSAQTFGTPIKVNEISYKNSNHVDVYICVLRWDFITKFLTPSYSLKNVVLEMGLRKERRLTLSYNQIQECWQQGEGSQGWLTIQQYLQFDLEDTKLIAEQLVPSYWYESLIVPGMNLQQLALAGNATKWQRVLQSFYPDVKPKADSKVKFTGGLVISVPGLYHNIAKIDVSSLYPSIMLKYGICSQKDNKRVALDILDYLTKERLKLKAKGKLGDMVAKQAESALKVLINSLFGFYGTGGVGFNDMAAAALVTAYGRRILQHIISVLKSVDAIQIESDTDGVFFSHPTPQLVWQTVSDAMPSGINIELETTALAMFVPSKGAKNYILWHHDGSITKKGIWKKRDRSRLEKEFPVNYLTHFIESETAAEAYYQQLEKVILSGQLPLEEIQITRKIRANEKVLLALGKPGDVVTFYQGMNGVTATGEYSVNYYLNLIAKKRDEIRTVLDADKGRNYTQLSLF</sequence>
<dbReference type="InterPro" id="IPR012337">
    <property type="entry name" value="RNaseH-like_sf"/>
</dbReference>
<evidence type="ECO:0000256" key="3">
    <source>
        <dbReference type="ARBA" id="ARBA00022679"/>
    </source>
</evidence>
<dbReference type="InterPro" id="IPR050240">
    <property type="entry name" value="DNA_pol_type-B"/>
</dbReference>
<dbReference type="EMBL" id="JBHFNR010000142">
    <property type="protein sequence ID" value="MFB2895013.1"/>
    <property type="molecule type" value="Genomic_DNA"/>
</dbReference>
<evidence type="ECO:0000256" key="6">
    <source>
        <dbReference type="ARBA" id="ARBA00023125"/>
    </source>
</evidence>
<dbReference type="EC" id="2.7.7.7" evidence="2"/>
<keyword evidence="4" id="KW-0548">Nucleotidyltransferase</keyword>
<name>A0ABV4XTI9_9CYAN</name>
<dbReference type="RefSeq" id="WP_413264654.1">
    <property type="nucleotide sequence ID" value="NZ_JBHFNR010000142.1"/>
</dbReference>
<keyword evidence="10" id="KW-0378">Hydrolase</keyword>
<evidence type="ECO:0000256" key="5">
    <source>
        <dbReference type="ARBA" id="ARBA00022932"/>
    </source>
</evidence>
<keyword evidence="11" id="KW-1185">Reference proteome</keyword>
<comment type="catalytic activity">
    <reaction evidence="7">
        <text>DNA(n) + a 2'-deoxyribonucleoside 5'-triphosphate = DNA(n+1) + diphosphate</text>
        <dbReference type="Rhea" id="RHEA:22508"/>
        <dbReference type="Rhea" id="RHEA-COMP:17339"/>
        <dbReference type="Rhea" id="RHEA-COMP:17340"/>
        <dbReference type="ChEBI" id="CHEBI:33019"/>
        <dbReference type="ChEBI" id="CHEBI:61560"/>
        <dbReference type="ChEBI" id="CHEBI:173112"/>
        <dbReference type="EC" id="2.7.7.7"/>
    </reaction>
</comment>